<reference evidence="7" key="1">
    <citation type="submission" date="2011-07" db="EMBL/GenBank/DDBJ databases">
        <authorList>
            <consortium name="Caenorhabditis brenneri Sequencing and Analysis Consortium"/>
            <person name="Wilson R.K."/>
        </authorList>
    </citation>
    <scope>NUCLEOTIDE SEQUENCE [LARGE SCALE GENOMIC DNA]</scope>
    <source>
        <strain evidence="7">PB2801</strain>
    </source>
</reference>
<dbReference type="Pfam" id="PF00135">
    <property type="entry name" value="COesterase"/>
    <property type="match status" value="1"/>
</dbReference>
<evidence type="ECO:0000256" key="3">
    <source>
        <dbReference type="SAM" id="Phobius"/>
    </source>
</evidence>
<dbReference type="InterPro" id="IPR051093">
    <property type="entry name" value="Neuroligin/BSAL"/>
</dbReference>
<evidence type="ECO:0000256" key="2">
    <source>
        <dbReference type="ARBA" id="ARBA00022729"/>
    </source>
</evidence>
<dbReference type="PROSITE" id="PS00941">
    <property type="entry name" value="CARBOXYLESTERASE_B_2"/>
    <property type="match status" value="1"/>
</dbReference>
<keyword evidence="3" id="KW-0812">Transmembrane</keyword>
<dbReference type="EMBL" id="GL379839">
    <property type="protein sequence ID" value="EGT53001.1"/>
    <property type="molecule type" value="Genomic_DNA"/>
</dbReference>
<dbReference type="OMA" id="HTRFGYE"/>
<dbReference type="AlphaFoldDB" id="G0N564"/>
<protein>
    <recommendedName>
        <fullName evidence="5">Carboxylesterase type B domain-containing protein</fullName>
    </recommendedName>
</protein>
<sequence length="633" mass="72493">MRWLLSPFILWWHLHWACSTRHISPFELTVNSGAIRGERLLIDGQDYTVFKGIPFAMPPVGYLRFQMPKEPAKWRGVMNATQYSAMCMQNIDENDAGEPERYVAHVSEDCLYLNVFSPTPYQYTNDTYPVIVFIHGGRFQTGSGSDIPQRAILSNFVSRKASALFLYTLLPPHPCFCCFFRFSLLFIVFVTFNYRLGPLGFASTGDSVLPGNIGLWDQIWALKWVKANAGVFGGDPSNILLMGHGTGAASASLLALSPRAEGLFQKVLLMSGSALQPGVVRNTQVNATWNMNDRFGCRAFNSSELLDCARKRSKEEIFQYKRLHYDDYEEFVPIIDGVGGILPQPPEELIVHRRRTPIVIGTTKDESSLRILLLNEKELNFTSITREHGDKLADNLTMSYKQFQNHRLISQGCKSEYVWTQVDPSFPESVLFNSLLKMYSHFWYDAPASQLAIEYLKHDLPVYLYSFDHISENFYDIDRAFHGVDKLHIFNVTPRFLNKRKDMNWQLDQRVVEIFSELVANFALYGTPTHENDGFSFNWTSTTDKELSYLSITDSPSMQVGYRWQGHVFWNWYARSLDAVDVGNIQRIAQLDRDVGNWQFATAMLSFCSLFFFAILVGLACYCTRKESDEDEL</sequence>
<dbReference type="ESTHER" id="caebe-g0n564">
    <property type="family name" value="OtherNon-catalytic_C"/>
</dbReference>
<dbReference type="InterPro" id="IPR019819">
    <property type="entry name" value="Carboxylesterase_B_CS"/>
</dbReference>
<gene>
    <name evidence="6" type="ORF">CAEBREN_20809</name>
</gene>
<dbReference type="Gene3D" id="3.40.50.1820">
    <property type="entry name" value="alpha/beta hydrolase"/>
    <property type="match status" value="1"/>
</dbReference>
<feature type="chain" id="PRO_5003404650" description="Carboxylesterase type B domain-containing protein" evidence="4">
    <location>
        <begin position="20"/>
        <end position="633"/>
    </location>
</feature>
<dbReference type="InterPro" id="IPR029058">
    <property type="entry name" value="AB_hydrolase_fold"/>
</dbReference>
<dbReference type="InParanoid" id="G0N564"/>
<dbReference type="HOGENOM" id="CLU_006586_13_3_1"/>
<dbReference type="PANTHER" id="PTHR43903">
    <property type="entry name" value="NEUROLIGIN"/>
    <property type="match status" value="1"/>
</dbReference>
<organism evidence="7">
    <name type="scientific">Caenorhabditis brenneri</name>
    <name type="common">Nematode worm</name>
    <dbReference type="NCBI Taxonomy" id="135651"/>
    <lineage>
        <taxon>Eukaryota</taxon>
        <taxon>Metazoa</taxon>
        <taxon>Ecdysozoa</taxon>
        <taxon>Nematoda</taxon>
        <taxon>Chromadorea</taxon>
        <taxon>Rhabditida</taxon>
        <taxon>Rhabditina</taxon>
        <taxon>Rhabditomorpha</taxon>
        <taxon>Rhabditoidea</taxon>
        <taxon>Rhabditidae</taxon>
        <taxon>Peloderinae</taxon>
        <taxon>Caenorhabditis</taxon>
    </lineage>
</organism>
<keyword evidence="7" id="KW-1185">Reference proteome</keyword>
<feature type="transmembrane region" description="Helical" evidence="3">
    <location>
        <begin position="598"/>
        <end position="623"/>
    </location>
</feature>
<dbReference type="eggNOG" id="KOG1516">
    <property type="taxonomic scope" value="Eukaryota"/>
</dbReference>
<feature type="domain" description="Carboxylesterase type B" evidence="5">
    <location>
        <begin position="28"/>
        <end position="567"/>
    </location>
</feature>
<keyword evidence="3" id="KW-0472">Membrane</keyword>
<dbReference type="STRING" id="135651.G0N564"/>
<dbReference type="OrthoDB" id="19653at2759"/>
<proteinExistence type="inferred from homology"/>
<evidence type="ECO:0000313" key="7">
    <source>
        <dbReference type="Proteomes" id="UP000008068"/>
    </source>
</evidence>
<keyword evidence="2 4" id="KW-0732">Signal</keyword>
<comment type="similarity">
    <text evidence="1">Belongs to the type-B carboxylesterase/lipase family.</text>
</comment>
<feature type="signal peptide" evidence="4">
    <location>
        <begin position="1"/>
        <end position="19"/>
    </location>
</feature>
<dbReference type="Proteomes" id="UP000008068">
    <property type="component" value="Unassembled WGS sequence"/>
</dbReference>
<accession>G0N564</accession>
<evidence type="ECO:0000256" key="1">
    <source>
        <dbReference type="ARBA" id="ARBA00005964"/>
    </source>
</evidence>
<evidence type="ECO:0000256" key="4">
    <source>
        <dbReference type="SAM" id="SignalP"/>
    </source>
</evidence>
<keyword evidence="3" id="KW-1133">Transmembrane helix</keyword>
<evidence type="ECO:0000313" key="6">
    <source>
        <dbReference type="EMBL" id="EGT53001.1"/>
    </source>
</evidence>
<name>G0N564_CAEBE</name>
<dbReference type="SUPFAM" id="SSF53474">
    <property type="entry name" value="alpha/beta-Hydrolases"/>
    <property type="match status" value="1"/>
</dbReference>
<dbReference type="InterPro" id="IPR002018">
    <property type="entry name" value="CarbesteraseB"/>
</dbReference>
<evidence type="ECO:0000259" key="5">
    <source>
        <dbReference type="Pfam" id="PF00135"/>
    </source>
</evidence>